<organism evidence="1 2">
    <name type="scientific">Anoxybacterium hadale</name>
    <dbReference type="NCBI Taxonomy" id="3408580"/>
    <lineage>
        <taxon>Bacteria</taxon>
        <taxon>Bacillati</taxon>
        <taxon>Bacillota</taxon>
        <taxon>Clostridia</taxon>
        <taxon>Peptostreptococcales</taxon>
        <taxon>Anaerovoracaceae</taxon>
        <taxon>Anoxybacterium</taxon>
    </lineage>
</organism>
<dbReference type="EMBL" id="CP042469">
    <property type="protein sequence ID" value="QOX62923.1"/>
    <property type="molecule type" value="Genomic_DNA"/>
</dbReference>
<evidence type="ECO:0000313" key="2">
    <source>
        <dbReference type="Proteomes" id="UP000594014"/>
    </source>
</evidence>
<gene>
    <name evidence="1" type="ORF">FRZ06_05995</name>
</gene>
<sequence>MKKTIRHKEERSVMKNWPDLKLKIDLWMKRLVILLPDWLTGEREIMQRKLRLKYGQKDCDTYILEEKKSLMKAYVILTATFFLLLILSIPQWFQENEELKSIAKPGPGETSVTVPVEAKMDYKGVEVSKSFQLRVDPKELSEEEKRRILQKFSEELPNRILGKNQDLIKITTPLNLIEYDRLTGITIVWASSNPEVIQTDGAVDLIAAEGLSTLLTAQLTLDGITREVDITAVIDQAVPSSGYFSSMEKRLDDAVDQLNENSAAEYIQLPERLPQGMEIRWQQKRESYLGMMAALYGFLLLILFLKRYEKIDKEMKAARESIEKDLPEFISKLVLLLNAGLVFSSAFSKIVTDYERHYQRLESGKNTSRKRHLYAELLEIQKRVEKTNSSLIFELKDFSQRSGVRDLVRLTAIISDNWNKGSALAEKMEREGELMWIGRKKKAEEKGRLAETKLTLPLMILLIVLIVITVAPALMEM</sequence>
<evidence type="ECO:0000313" key="1">
    <source>
        <dbReference type="EMBL" id="QOX62923.1"/>
    </source>
</evidence>
<accession>A0ACD1A999</accession>
<reference evidence="1" key="1">
    <citation type="submission" date="2019-08" db="EMBL/GenBank/DDBJ databases">
        <title>Genome sequence of Clostridiales bacterium MT110.</title>
        <authorList>
            <person name="Cao J."/>
        </authorList>
    </citation>
    <scope>NUCLEOTIDE SEQUENCE</scope>
    <source>
        <strain evidence="1">MT110</strain>
    </source>
</reference>
<proteinExistence type="predicted"/>
<dbReference type="Proteomes" id="UP000594014">
    <property type="component" value="Chromosome"/>
</dbReference>
<protein>
    <submittedName>
        <fullName evidence="1">Uncharacterized protein</fullName>
    </submittedName>
</protein>
<name>A0ACD1A999_9FIRM</name>
<keyword evidence="2" id="KW-1185">Reference proteome</keyword>